<evidence type="ECO:0000313" key="6">
    <source>
        <dbReference type="Proteomes" id="UP000672009"/>
    </source>
</evidence>
<dbReference type="InterPro" id="IPR050206">
    <property type="entry name" value="FtsK/SpoIIIE/SftA"/>
</dbReference>
<dbReference type="GO" id="GO:0003677">
    <property type="term" value="F:DNA binding"/>
    <property type="evidence" value="ECO:0007669"/>
    <property type="project" value="InterPro"/>
</dbReference>
<keyword evidence="6" id="KW-1185">Reference proteome</keyword>
<dbReference type="KEGG" id="tun:J9260_08440"/>
<evidence type="ECO:0000256" key="3">
    <source>
        <dbReference type="SAM" id="Phobius"/>
    </source>
</evidence>
<dbReference type="Pfam" id="PF01580">
    <property type="entry name" value="FtsK_SpoIIIE"/>
    <property type="match status" value="1"/>
</dbReference>
<sequence length="473" mass="51986">MENVLNWCNKHKIGVLPEAWRTAKPNNKDLIDMAKPTLVGLPALMILYLIWEIPGFAAGMAIIVGFAILDATRPLRGGHWLGRPEASKKAEVQRRFLIEKGMDPEKWWGKKLQDALNAHNIKANVVVLDTSGATLDMYELEVQQGYDVAGITALGENFSRALKLPKGTHISVDANIGNGRAALYIPKEKYRPVRTLSMLEAAQTSGYALPGLVGEDLIGNPMIVDITHAPHLLVGGEVGMERAGQMLNIILSTSYSLPPERLRITLIDPKLLELAVCNSLPQVTEPVITDMHKAHKCLLQIRKMMLVRCQQFLEAGVNNIAAYNRRFPEAPMPYQLVAFSELTIGLKCSAPVSADDDREVGDSIKSLLLELIGAAPTQEAGIHFLFGIQCYDPKTCGETLRQGIPSSIGMRVRAHEFSELLIGQKGCESLCEQGECYVFMSGDASPKRALSAALIGEDMEHAVDLIREKWSTE</sequence>
<dbReference type="Gene3D" id="3.40.50.300">
    <property type="entry name" value="P-loop containing nucleotide triphosphate hydrolases"/>
    <property type="match status" value="1"/>
</dbReference>
<keyword evidence="3" id="KW-0472">Membrane</keyword>
<keyword evidence="3" id="KW-0812">Transmembrane</keyword>
<dbReference type="Gene3D" id="3.30.980.40">
    <property type="match status" value="1"/>
</dbReference>
<organism evidence="5 6">
    <name type="scientific">Thiothrix unzii</name>
    <dbReference type="NCBI Taxonomy" id="111769"/>
    <lineage>
        <taxon>Bacteria</taxon>
        <taxon>Pseudomonadati</taxon>
        <taxon>Pseudomonadota</taxon>
        <taxon>Gammaproteobacteria</taxon>
        <taxon>Thiotrichales</taxon>
        <taxon>Thiotrichaceae</taxon>
        <taxon>Thiothrix</taxon>
    </lineage>
</organism>
<dbReference type="InterPro" id="IPR027417">
    <property type="entry name" value="P-loop_NTPase"/>
</dbReference>
<evidence type="ECO:0000256" key="2">
    <source>
        <dbReference type="ARBA" id="ARBA00022840"/>
    </source>
</evidence>
<dbReference type="Proteomes" id="UP000672009">
    <property type="component" value="Chromosome"/>
</dbReference>
<evidence type="ECO:0000313" key="5">
    <source>
        <dbReference type="EMBL" id="QTR55092.1"/>
    </source>
</evidence>
<feature type="domain" description="FtsK" evidence="4">
    <location>
        <begin position="200"/>
        <end position="339"/>
    </location>
</feature>
<protein>
    <recommendedName>
        <fullName evidence="4">FtsK domain-containing protein</fullName>
    </recommendedName>
</protein>
<keyword evidence="2" id="KW-0067">ATP-binding</keyword>
<dbReference type="GO" id="GO:0005524">
    <property type="term" value="F:ATP binding"/>
    <property type="evidence" value="ECO:0007669"/>
    <property type="project" value="UniProtKB-KW"/>
</dbReference>
<feature type="transmembrane region" description="Helical" evidence="3">
    <location>
        <begin position="45"/>
        <end position="69"/>
    </location>
</feature>
<name>A0A975FC32_9GAMM</name>
<dbReference type="EMBL" id="CP072793">
    <property type="protein sequence ID" value="QTR55092.1"/>
    <property type="molecule type" value="Genomic_DNA"/>
</dbReference>
<dbReference type="InterPro" id="IPR002543">
    <property type="entry name" value="FtsK_dom"/>
</dbReference>
<reference evidence="5" key="1">
    <citation type="submission" date="2021-04" db="EMBL/GenBank/DDBJ databases">
        <title>Genomics, taxonomy and metabolism of representatives of sulfur bacteria of the genus Thiothrix: Thiothrix fructosivorans QT, Thiothrix unzii A1T and three new species, Thiothrix subterranea sp. nov., Thiothrix litoralis sp. nov. and 'Candidatus Thiothrix anitrata' sp. nov.</title>
        <authorList>
            <person name="Ravin N.V."/>
            <person name="Smolyakov D."/>
            <person name="Rudenko T.S."/>
            <person name="Mardanov A.V."/>
            <person name="Beletsky A.V."/>
            <person name="Markov N.D."/>
            <person name="Fomenkov A.I."/>
            <person name="Roberts R.J."/>
            <person name="Karnachuk O.V."/>
            <person name="Novikov A."/>
            <person name="Grabovich M.Y."/>
        </authorList>
    </citation>
    <scope>NUCLEOTIDE SEQUENCE</scope>
    <source>
        <strain evidence="5">A1</strain>
    </source>
</reference>
<accession>A0A975FC32</accession>
<keyword evidence="1" id="KW-0547">Nucleotide-binding</keyword>
<keyword evidence="3" id="KW-1133">Transmembrane helix</keyword>
<dbReference type="AlphaFoldDB" id="A0A975FC32"/>
<evidence type="ECO:0000259" key="4">
    <source>
        <dbReference type="Pfam" id="PF01580"/>
    </source>
</evidence>
<dbReference type="PANTHER" id="PTHR22683:SF41">
    <property type="entry name" value="DNA TRANSLOCASE FTSK"/>
    <property type="match status" value="1"/>
</dbReference>
<dbReference type="RefSeq" id="WP_210220563.1">
    <property type="nucleotide sequence ID" value="NZ_CP072793.1"/>
</dbReference>
<evidence type="ECO:0000256" key="1">
    <source>
        <dbReference type="ARBA" id="ARBA00022741"/>
    </source>
</evidence>
<proteinExistence type="predicted"/>
<gene>
    <name evidence="5" type="ORF">J9260_08440</name>
</gene>
<dbReference type="PANTHER" id="PTHR22683">
    <property type="entry name" value="SPORULATION PROTEIN RELATED"/>
    <property type="match status" value="1"/>
</dbReference>